<accession>A0A6A3M9K2</accession>
<comment type="caution">
    <text evidence="1">The sequence shown here is derived from an EMBL/GenBank/DDBJ whole genome shotgun (WGS) entry which is preliminary data.</text>
</comment>
<dbReference type="AlphaFoldDB" id="A0A6A3M9K2"/>
<evidence type="ECO:0000313" key="2">
    <source>
        <dbReference type="Proteomes" id="UP000460718"/>
    </source>
</evidence>
<dbReference type="Proteomes" id="UP000460718">
    <property type="component" value="Unassembled WGS sequence"/>
</dbReference>
<reference evidence="1 2" key="1">
    <citation type="submission" date="2018-09" db="EMBL/GenBank/DDBJ databases">
        <title>Genomic investigation of the strawberry pathogen Phytophthora fragariae indicates pathogenicity is determined by transcriptional variation in three key races.</title>
        <authorList>
            <person name="Adams T.M."/>
            <person name="Armitage A.D."/>
            <person name="Sobczyk M.K."/>
            <person name="Bates H.J."/>
            <person name="Dunwell J.M."/>
            <person name="Nellist C.F."/>
            <person name="Harrison R.J."/>
        </authorList>
    </citation>
    <scope>NUCLEOTIDE SEQUENCE [LARGE SCALE GENOMIC DNA]</scope>
    <source>
        <strain evidence="1 2">SCRP245</strain>
    </source>
</reference>
<dbReference type="EMBL" id="QXFW01000078">
    <property type="protein sequence ID" value="KAE9026355.1"/>
    <property type="molecule type" value="Genomic_DNA"/>
</dbReference>
<sequence length="115" mass="12505">MEMETETVQIWAEIRCVRPFLNALAGESVRRLFQRKCEAAGTETQSLGGFGNAQQDSDFCDAAKRTLAQPEGGAGIAPSFCARWFANQRGLGCDWRQSAAVSLESHTWSVHAPGA</sequence>
<gene>
    <name evidence="1" type="ORF">PF011_g2586</name>
</gene>
<organism evidence="1 2">
    <name type="scientific">Phytophthora fragariae</name>
    <dbReference type="NCBI Taxonomy" id="53985"/>
    <lineage>
        <taxon>Eukaryota</taxon>
        <taxon>Sar</taxon>
        <taxon>Stramenopiles</taxon>
        <taxon>Oomycota</taxon>
        <taxon>Peronosporomycetes</taxon>
        <taxon>Peronosporales</taxon>
        <taxon>Peronosporaceae</taxon>
        <taxon>Phytophthora</taxon>
    </lineage>
</organism>
<protein>
    <submittedName>
        <fullName evidence="1">Uncharacterized protein</fullName>
    </submittedName>
</protein>
<proteinExistence type="predicted"/>
<name>A0A6A3M9K2_9STRA</name>
<evidence type="ECO:0000313" key="1">
    <source>
        <dbReference type="EMBL" id="KAE9026355.1"/>
    </source>
</evidence>